<accession>A0A820IGZ5</accession>
<name>A0A820IGZ5_9BILA</name>
<dbReference type="AlphaFoldDB" id="A0A820IGZ5"/>
<protein>
    <submittedName>
        <fullName evidence="1">Uncharacterized protein</fullName>
    </submittedName>
</protein>
<reference evidence="1" key="1">
    <citation type="submission" date="2021-02" db="EMBL/GenBank/DDBJ databases">
        <authorList>
            <person name="Nowell W R."/>
        </authorList>
    </citation>
    <scope>NUCLEOTIDE SEQUENCE</scope>
</reference>
<feature type="non-terminal residue" evidence="1">
    <location>
        <position position="85"/>
    </location>
</feature>
<organism evidence="1 2">
    <name type="scientific">Adineta steineri</name>
    <dbReference type="NCBI Taxonomy" id="433720"/>
    <lineage>
        <taxon>Eukaryota</taxon>
        <taxon>Metazoa</taxon>
        <taxon>Spiralia</taxon>
        <taxon>Gnathifera</taxon>
        <taxon>Rotifera</taxon>
        <taxon>Eurotatoria</taxon>
        <taxon>Bdelloidea</taxon>
        <taxon>Adinetida</taxon>
        <taxon>Adinetidae</taxon>
        <taxon>Adineta</taxon>
    </lineage>
</organism>
<gene>
    <name evidence="1" type="ORF">OXD698_LOCUS46676</name>
</gene>
<evidence type="ECO:0000313" key="2">
    <source>
        <dbReference type="Proteomes" id="UP000663844"/>
    </source>
</evidence>
<sequence>QWIPTLSKIQLSDLQKNYERYIVIILEQLFPAVSLRDKINSFIDNHLFSNNVNDDDATSSGFVFIRRFPEFDEKIIEKYNDLMNM</sequence>
<comment type="caution">
    <text evidence="1">The sequence shown here is derived from an EMBL/GenBank/DDBJ whole genome shotgun (WGS) entry which is preliminary data.</text>
</comment>
<feature type="non-terminal residue" evidence="1">
    <location>
        <position position="1"/>
    </location>
</feature>
<evidence type="ECO:0000313" key="1">
    <source>
        <dbReference type="EMBL" id="CAF4311823.1"/>
    </source>
</evidence>
<proteinExistence type="predicted"/>
<dbReference type="EMBL" id="CAJOAZ010017105">
    <property type="protein sequence ID" value="CAF4311823.1"/>
    <property type="molecule type" value="Genomic_DNA"/>
</dbReference>
<dbReference type="Proteomes" id="UP000663844">
    <property type="component" value="Unassembled WGS sequence"/>
</dbReference>